<reference evidence="2" key="1">
    <citation type="journal article" date="2020" name="Nature">
        <title>Giant virus diversity and host interactions through global metagenomics.</title>
        <authorList>
            <person name="Schulz F."/>
            <person name="Roux S."/>
            <person name="Paez-Espino D."/>
            <person name="Jungbluth S."/>
            <person name="Walsh D.A."/>
            <person name="Denef V.J."/>
            <person name="McMahon K.D."/>
            <person name="Konstantinidis K.T."/>
            <person name="Eloe-Fadrosh E.A."/>
            <person name="Kyrpides N.C."/>
            <person name="Woyke T."/>
        </authorList>
    </citation>
    <scope>NUCLEOTIDE SEQUENCE</scope>
    <source>
        <strain evidence="2">GVMAG-M-3300018428-35</strain>
    </source>
</reference>
<feature type="compositionally biased region" description="Basic residues" evidence="1">
    <location>
        <begin position="1"/>
        <end position="15"/>
    </location>
</feature>
<sequence>MPSKKTKKKPKKQQIKNKPVTVKKSAKPVTLEQIRKKAIKKERTGLIECSELEFIVAQEKEFGTKWKFIFDGSAMVDGKYVPDFLLGGHTQKNGQMVYLNGISKQVDDKNWSPNGVQVCDGNLVAWNCMGGTMLYKP</sequence>
<proteinExistence type="predicted"/>
<protein>
    <submittedName>
        <fullName evidence="2">Uncharacterized protein</fullName>
    </submittedName>
</protein>
<dbReference type="AlphaFoldDB" id="A0A6C0BTP5"/>
<accession>A0A6C0BTP5</accession>
<evidence type="ECO:0000313" key="2">
    <source>
        <dbReference type="EMBL" id="QHS95450.1"/>
    </source>
</evidence>
<name>A0A6C0BTP5_9ZZZZ</name>
<dbReference type="EMBL" id="MN739251">
    <property type="protein sequence ID" value="QHS95450.1"/>
    <property type="molecule type" value="Genomic_DNA"/>
</dbReference>
<feature type="region of interest" description="Disordered" evidence="1">
    <location>
        <begin position="1"/>
        <end position="26"/>
    </location>
</feature>
<organism evidence="2">
    <name type="scientific">viral metagenome</name>
    <dbReference type="NCBI Taxonomy" id="1070528"/>
    <lineage>
        <taxon>unclassified sequences</taxon>
        <taxon>metagenomes</taxon>
        <taxon>organismal metagenomes</taxon>
    </lineage>
</organism>
<evidence type="ECO:0000256" key="1">
    <source>
        <dbReference type="SAM" id="MobiDB-lite"/>
    </source>
</evidence>